<sequence length="1181" mass="134130">MVLKMTSIGEKSPNKKMTTEESASEEENDEFIESDEESLPSDNAFTDAINQSVASKRQLEFDTDEEEDVEDERTGEHEPPKRKRKKKKLSTANMKPPTAEEMIRLRETENLFHSNLFRMQIEEMIKEVRPNKSVRKQVKPWIEKLKELLLNIDDSAQKPLTGKFWPPEVKSPLPHLPEEVSKGESSFLKPLSVSAVGSYAAGCCLGPSLSVDVVAVMPKKCFLKEDYLNGRYHRKRAHYLALLARVLQGSELVAGVRWGLPWDSLSPHLILTPTGKLDKVQVTLSVVPQQDTFKLSRFSPDKNNIRESWWSCGQMEDCRTATPIYNMSVMRELVMTANEAVRQQTLENNNNLKEAITLLRVWLRQRQLDVGPWGFSGYLASMLVVALFHLHRLNSMMSSYQITRNVWLYLGQTDWTKEGLTMCSTKQEDNTPSLQDFHSHFEVVFVDTTGHCNLAAGIHRLTYQRVKQEAQLAVQCLDNQDMNSFQALFMTPMPFLLQFDHIIRVKTKKKRMEMLLRKESSVENRINNCFTMEALFTSIVTGMLETGLGGRLEVLAYQLPVEQQWSVAEECPKKYQSLVLGLRLNTETAYSIVEKGPPANEPQAAEFRALWGSRCELRRFRDGTVCEAVVWAKLGAPLAERRLVTKQMAMYLLERRLDLFPSCLTYVADQLEPLIKEKAFIPDGLEYGSGEEASQAVVRTFDSLAKQVRELPDLPLDVAGVHGISAALRGVEVFPPLAGGGRPQAKTGMEGPTCWVLTKFFGKAPEYIIPIEGVIELGLSRKWPEDPEAIRRIRAALNIHIAKALLDKYDLQTQAYTDHVDVFKEGFVFRLRVVYPREVVLLKECKAPDGKVSYRDTPESLQLEKYTLHLPKLTGALHGLQQQWPSMGVACRLAKRWLCSQLLDNSHVPDVATELLVASLFLSPEPFRPLAQPQPMFLRFLHLLAHTNFHLEPIVVNFNGNLKKEDLMEIESHFRSERTALPPLYIATQYDKSGSVWTREAPTLPVLLRLAGLASQSLTVLETKFLSSALLEECKVVFRPPLELYDALIQLKALQLARLSQAVDYETDSPFQLKVPKVRRQIPITGFDPVQCYLQELRESYSDFALFFHDTYGGKTIGVLFKPSAFEKQEFKVSHVNCRKPVKDGKKHLLTLNLSAIIEDFYILGIGLVKTIDLSPKYSQE</sequence>
<dbReference type="InterPro" id="IPR035368">
    <property type="entry name" value="Nrap_D3"/>
</dbReference>
<evidence type="ECO:0000256" key="1">
    <source>
        <dbReference type="ARBA" id="ARBA00004286"/>
    </source>
</evidence>
<dbReference type="AlphaFoldDB" id="A0A1B6GXA5"/>
<dbReference type="InterPro" id="IPR005554">
    <property type="entry name" value="NOL6/Upt22"/>
</dbReference>
<accession>A0A1B6GXA5</accession>
<feature type="domain" description="Nrap protein" evidence="15">
    <location>
        <begin position="688"/>
        <end position="882"/>
    </location>
</feature>
<dbReference type="Pfam" id="PF17407">
    <property type="entry name" value="Nrap_D6"/>
    <property type="match status" value="1"/>
</dbReference>
<dbReference type="InterPro" id="IPR035369">
    <property type="entry name" value="Nrap_D4"/>
</dbReference>
<dbReference type="GO" id="GO:0032040">
    <property type="term" value="C:small-subunit processome"/>
    <property type="evidence" value="ECO:0007669"/>
    <property type="project" value="TreeGrafter"/>
</dbReference>
<evidence type="ECO:0000256" key="11">
    <source>
        <dbReference type="SAM" id="MobiDB-lite"/>
    </source>
</evidence>
<dbReference type="GO" id="GO:0005694">
    <property type="term" value="C:chromosome"/>
    <property type="evidence" value="ECO:0007669"/>
    <property type="project" value="UniProtKB-SubCell"/>
</dbReference>
<dbReference type="Gene3D" id="3.30.70.3030">
    <property type="match status" value="1"/>
</dbReference>
<feature type="compositionally biased region" description="Polar residues" evidence="11">
    <location>
        <begin position="40"/>
        <end position="55"/>
    </location>
</feature>
<evidence type="ECO:0000259" key="14">
    <source>
        <dbReference type="Pfam" id="PF17404"/>
    </source>
</evidence>
<dbReference type="Gene3D" id="1.10.1410.10">
    <property type="match status" value="2"/>
</dbReference>
<evidence type="ECO:0000256" key="2">
    <source>
        <dbReference type="ARBA" id="ARBA00004604"/>
    </source>
</evidence>
<dbReference type="EMBL" id="GECZ01002714">
    <property type="protein sequence ID" value="JAS67055.1"/>
    <property type="molecule type" value="Transcribed_RNA"/>
</dbReference>
<dbReference type="FunFam" id="1.10.1410.10:FF:000005">
    <property type="entry name" value="Nucleolar protein 6"/>
    <property type="match status" value="1"/>
</dbReference>
<evidence type="ECO:0000256" key="9">
    <source>
        <dbReference type="ARBA" id="ARBA00035020"/>
    </source>
</evidence>
<dbReference type="InterPro" id="IPR035371">
    <property type="entry name" value="Nrap_D6"/>
</dbReference>
<reference evidence="18" key="1">
    <citation type="submission" date="2015-11" db="EMBL/GenBank/DDBJ databases">
        <title>De novo transcriptome assembly of four potential Pierce s Disease insect vectors from Arizona vineyards.</title>
        <authorList>
            <person name="Tassone E.E."/>
        </authorList>
    </citation>
    <scope>NUCLEOTIDE SEQUENCE</scope>
</reference>
<gene>
    <name evidence="18" type="ORF">g.21051</name>
</gene>
<evidence type="ECO:0000256" key="10">
    <source>
        <dbReference type="RuleBase" id="RU364032"/>
    </source>
</evidence>
<feature type="region of interest" description="Disordered" evidence="11">
    <location>
        <begin position="1"/>
        <end position="98"/>
    </location>
</feature>
<dbReference type="Pfam" id="PF17404">
    <property type="entry name" value="Nrap_D3"/>
    <property type="match status" value="1"/>
</dbReference>
<keyword evidence="7 10" id="KW-0539">Nucleus</keyword>
<dbReference type="GO" id="GO:0003723">
    <property type="term" value="F:RNA binding"/>
    <property type="evidence" value="ECO:0007669"/>
    <property type="project" value="UniProtKB-KW"/>
</dbReference>
<dbReference type="GO" id="GO:0006364">
    <property type="term" value="P:rRNA processing"/>
    <property type="evidence" value="ECO:0007669"/>
    <property type="project" value="TreeGrafter"/>
</dbReference>
<evidence type="ECO:0000259" key="15">
    <source>
        <dbReference type="Pfam" id="PF17405"/>
    </source>
</evidence>
<evidence type="ECO:0000256" key="4">
    <source>
        <dbReference type="ARBA" id="ARBA00016437"/>
    </source>
</evidence>
<dbReference type="InterPro" id="IPR035370">
    <property type="entry name" value="Nrap_D5"/>
</dbReference>
<organism evidence="18">
    <name type="scientific">Cuerna arida</name>
    <dbReference type="NCBI Taxonomy" id="1464854"/>
    <lineage>
        <taxon>Eukaryota</taxon>
        <taxon>Metazoa</taxon>
        <taxon>Ecdysozoa</taxon>
        <taxon>Arthropoda</taxon>
        <taxon>Hexapoda</taxon>
        <taxon>Insecta</taxon>
        <taxon>Pterygota</taxon>
        <taxon>Neoptera</taxon>
        <taxon>Paraneoptera</taxon>
        <taxon>Hemiptera</taxon>
        <taxon>Auchenorrhyncha</taxon>
        <taxon>Membracoidea</taxon>
        <taxon>Cicadellidae</taxon>
        <taxon>Cicadellinae</taxon>
        <taxon>Proconiini</taxon>
        <taxon>Cuerna</taxon>
    </lineage>
</organism>
<feature type="compositionally biased region" description="Basic residues" evidence="11">
    <location>
        <begin position="80"/>
        <end position="89"/>
    </location>
</feature>
<feature type="compositionally biased region" description="Acidic residues" evidence="11">
    <location>
        <begin position="22"/>
        <end position="39"/>
    </location>
</feature>
<dbReference type="InterPro" id="IPR035082">
    <property type="entry name" value="Nrap_D1"/>
</dbReference>
<dbReference type="Pfam" id="PF03813">
    <property type="entry name" value="Nrap"/>
    <property type="match status" value="1"/>
</dbReference>
<evidence type="ECO:0000259" key="13">
    <source>
        <dbReference type="Pfam" id="PF17403"/>
    </source>
</evidence>
<dbReference type="GO" id="GO:0034456">
    <property type="term" value="C:UTP-C complex"/>
    <property type="evidence" value="ECO:0007669"/>
    <property type="project" value="TreeGrafter"/>
</dbReference>
<evidence type="ECO:0000259" key="16">
    <source>
        <dbReference type="Pfam" id="PF17406"/>
    </source>
</evidence>
<dbReference type="PANTHER" id="PTHR17972">
    <property type="entry name" value="NUCLEOLAR RNA-ASSOCIATED PROTEIN"/>
    <property type="match status" value="1"/>
</dbReference>
<dbReference type="InterPro" id="IPR035367">
    <property type="entry name" value="Nrap_D2"/>
</dbReference>
<feature type="domain" description="Nrap protein" evidence="17">
    <location>
        <begin position="1042"/>
        <end position="1172"/>
    </location>
</feature>
<feature type="non-terminal residue" evidence="18">
    <location>
        <position position="1181"/>
    </location>
</feature>
<comment type="function">
    <text evidence="8">Part of the small subunit (SSU) processome, first precursor of the small eukaryotic ribosomal subunit. During the assembly of the SSU processome in the nucleolus, many ribosome biogenesis factors, an RNA chaperone and ribosomal proteins associate with the nascent pre-rRNA and work in concert to generate RNA folding, modifications, rearrangements and cleavage as well as targeted degradation of pre-ribosomal RNA by the RNA exosome.</text>
</comment>
<keyword evidence="5" id="KW-0158">Chromosome</keyword>
<evidence type="ECO:0000259" key="12">
    <source>
        <dbReference type="Pfam" id="PF03813"/>
    </source>
</evidence>
<comment type="subunit">
    <text evidence="9">Part of the small subunit (SSU) processome, composed of more than 70 proteins and the RNA chaperone small nucleolar RNA (snoRNA) U3.</text>
</comment>
<evidence type="ECO:0000256" key="3">
    <source>
        <dbReference type="ARBA" id="ARBA00006674"/>
    </source>
</evidence>
<feature type="domain" description="Nrap protein" evidence="14">
    <location>
        <begin position="496"/>
        <end position="657"/>
    </location>
</feature>
<feature type="compositionally biased region" description="Acidic residues" evidence="11">
    <location>
        <begin position="61"/>
        <end position="71"/>
    </location>
</feature>
<dbReference type="Pfam" id="PF17406">
    <property type="entry name" value="Nrap_D5"/>
    <property type="match status" value="1"/>
</dbReference>
<feature type="domain" description="Nrap protein" evidence="16">
    <location>
        <begin position="885"/>
        <end position="1040"/>
    </location>
</feature>
<comment type="similarity">
    <text evidence="3 10">Belongs to the NRAP family.</text>
</comment>
<name>A0A1B6GXA5_9HEMI</name>
<feature type="domain" description="Nrap protein" evidence="13">
    <location>
        <begin position="352"/>
        <end position="491"/>
    </location>
</feature>
<dbReference type="FunFam" id="1.10.1410.10:FF:000006">
    <property type="entry name" value="Nucleolar protein 6"/>
    <property type="match status" value="1"/>
</dbReference>
<keyword evidence="6 10" id="KW-0694">RNA-binding</keyword>
<evidence type="ECO:0000256" key="6">
    <source>
        <dbReference type="ARBA" id="ARBA00022884"/>
    </source>
</evidence>
<dbReference type="GO" id="GO:0032545">
    <property type="term" value="C:CURI complex"/>
    <property type="evidence" value="ECO:0007669"/>
    <property type="project" value="TreeGrafter"/>
</dbReference>
<evidence type="ECO:0000256" key="5">
    <source>
        <dbReference type="ARBA" id="ARBA00022454"/>
    </source>
</evidence>
<dbReference type="Pfam" id="PF17405">
    <property type="entry name" value="Nrap_D4"/>
    <property type="match status" value="1"/>
</dbReference>
<evidence type="ECO:0000313" key="18">
    <source>
        <dbReference type="EMBL" id="JAS67055.1"/>
    </source>
</evidence>
<dbReference type="PANTHER" id="PTHR17972:SF0">
    <property type="entry name" value="NUCLEOLAR PROTEIN 6"/>
    <property type="match status" value="1"/>
</dbReference>
<feature type="domain" description="Nrap protein" evidence="12">
    <location>
        <begin position="211"/>
        <end position="346"/>
    </location>
</feature>
<evidence type="ECO:0000259" key="17">
    <source>
        <dbReference type="Pfam" id="PF17407"/>
    </source>
</evidence>
<comment type="subcellular location">
    <subcellularLocation>
        <location evidence="1">Chromosome</location>
    </subcellularLocation>
    <subcellularLocation>
        <location evidence="2 10">Nucleus</location>
        <location evidence="2 10">Nucleolus</location>
    </subcellularLocation>
</comment>
<evidence type="ECO:0000256" key="7">
    <source>
        <dbReference type="ARBA" id="ARBA00023242"/>
    </source>
</evidence>
<dbReference type="GO" id="GO:0006409">
    <property type="term" value="P:tRNA export from nucleus"/>
    <property type="evidence" value="ECO:0007669"/>
    <property type="project" value="TreeGrafter"/>
</dbReference>
<protein>
    <recommendedName>
        <fullName evidence="4 10">Nucleolar protein 6</fullName>
    </recommendedName>
</protein>
<proteinExistence type="inferred from homology"/>
<evidence type="ECO:0000256" key="8">
    <source>
        <dbReference type="ARBA" id="ARBA00035000"/>
    </source>
</evidence>
<dbReference type="Pfam" id="PF17403">
    <property type="entry name" value="Nrap_D2"/>
    <property type="match status" value="1"/>
</dbReference>